<protein>
    <submittedName>
        <fullName evidence="2">Uncharacterized protein</fullName>
    </submittedName>
</protein>
<name>E6UKR1_RUMA7</name>
<dbReference type="EMBL" id="CP002405">
    <property type="protein sequence ID" value="ADU24257.1"/>
    <property type="molecule type" value="Genomic_DNA"/>
</dbReference>
<keyword evidence="1" id="KW-1133">Transmembrane helix</keyword>
<dbReference type="Proteomes" id="UP000006919">
    <property type="component" value="Plasmid pRUMAL02"/>
</dbReference>
<evidence type="ECO:0000313" key="2">
    <source>
        <dbReference type="EMBL" id="ADU24257.1"/>
    </source>
</evidence>
<dbReference type="RefSeq" id="WP_013483798.1">
    <property type="nucleotide sequence ID" value="NC_014825.1"/>
</dbReference>
<dbReference type="KEGG" id="ral:Rumal_3827"/>
<sequence length="350" mass="39214" precursor="true">MKKRILRFLKTYWIVIWLVLSVFVLASITTYAAYVRTQNVKRVISTMGGAGNRFSSNRLDELETDNAAHVFRLIPVPGNVHDGGIDRALSICNYPQGFEASYYETTIYYDLKVELTDNQSLAPVFENEAAELLRYYVEESDGTKHYFEKDSGTNRFFLTIGNQELKGKKTSTNTYTIHFPNVNTGIYMDFFAKPLILDGNQKKSTDDLKSLGAIISAVSVDQSEDTNWSGALVEPRATGKAVTDYDAFNYVISGAGAGTITLKWKADMLEINTHYMDNEGISAVVDGPENGYYSLKYNVTANQTKNRYSFQMYKSTNSNWSSITNFSSIANDDNSNDPLIIFNFTASTSP</sequence>
<proteinExistence type="predicted"/>
<feature type="transmembrane region" description="Helical" evidence="1">
    <location>
        <begin position="12"/>
        <end position="34"/>
    </location>
</feature>
<dbReference type="AlphaFoldDB" id="E6UKR1"/>
<organism evidence="2 3">
    <name type="scientific">Ruminococcus albus (strain ATCC 27210 / DSM 20455 / JCM 14654 / NCDO 2250 / 7)</name>
    <dbReference type="NCBI Taxonomy" id="697329"/>
    <lineage>
        <taxon>Bacteria</taxon>
        <taxon>Bacillati</taxon>
        <taxon>Bacillota</taxon>
        <taxon>Clostridia</taxon>
        <taxon>Eubacteriales</taxon>
        <taxon>Oscillospiraceae</taxon>
        <taxon>Ruminococcus</taxon>
    </lineage>
</organism>
<keyword evidence="1" id="KW-0812">Transmembrane</keyword>
<keyword evidence="1" id="KW-0472">Membrane</keyword>
<evidence type="ECO:0000313" key="3">
    <source>
        <dbReference type="Proteomes" id="UP000006919"/>
    </source>
</evidence>
<geneLocation type="plasmid" evidence="2 3">
    <name>pRUMAL02</name>
</geneLocation>
<dbReference type="HOGENOM" id="CLU_791990_0_0_9"/>
<reference evidence="3" key="1">
    <citation type="journal article" date="2011" name="J. Bacteriol.">
        <title>Complete genome of the cellulolytic ruminal bacterium Ruminococcus albus 7.</title>
        <authorList>
            <person name="Suen G."/>
            <person name="Stevenson D.M."/>
            <person name="Bruce D.C."/>
            <person name="Chertkov O."/>
            <person name="Copeland A."/>
            <person name="Cheng J.F."/>
            <person name="Detter C."/>
            <person name="Detter J.C."/>
            <person name="Goodwin L.A."/>
            <person name="Han C.S."/>
            <person name="Hauser L.J."/>
            <person name="Ivanova N.N."/>
            <person name="Kyrpides N.C."/>
            <person name="Land M.L."/>
            <person name="Lapidus A."/>
            <person name="Lucas S."/>
            <person name="Ovchinnikova G."/>
            <person name="Pitluck S."/>
            <person name="Tapia R."/>
            <person name="Woyke T."/>
            <person name="Boyum J."/>
            <person name="Mead D."/>
            <person name="Weimer P.J."/>
        </authorList>
    </citation>
    <scope>NUCLEOTIDE SEQUENCE [LARGE SCALE GENOMIC DNA]</scope>
    <source>
        <strain evidence="3">ATCC 27210 / DSM 20455 / JCM 14654 / NCDO 2250 / 7</strain>
        <plasmid evidence="3">pRUMAL02</plasmid>
    </source>
</reference>
<keyword evidence="2" id="KW-0614">Plasmid</keyword>
<evidence type="ECO:0000256" key="1">
    <source>
        <dbReference type="SAM" id="Phobius"/>
    </source>
</evidence>
<gene>
    <name evidence="2" type="ordered locus">Rumal_3827</name>
</gene>
<dbReference type="OrthoDB" id="1821912at2"/>
<accession>E6UKR1</accession>